<accession>A0AAX4II38</accession>
<evidence type="ECO:0000313" key="5">
    <source>
        <dbReference type="Proteomes" id="UP001322277"/>
    </source>
</evidence>
<dbReference type="SUPFAM" id="SSF48403">
    <property type="entry name" value="Ankyrin repeat"/>
    <property type="match status" value="1"/>
</dbReference>
<dbReference type="PANTHER" id="PTHR24198">
    <property type="entry name" value="ANKYRIN REPEAT AND PROTEIN KINASE DOMAIN-CONTAINING PROTEIN"/>
    <property type="match status" value="1"/>
</dbReference>
<dbReference type="SMART" id="SM00248">
    <property type="entry name" value="ANK"/>
    <property type="match status" value="4"/>
</dbReference>
<gene>
    <name evidence="4" type="ORF">CDEST_08014</name>
</gene>
<dbReference type="PROSITE" id="PS50088">
    <property type="entry name" value="ANK_REPEAT"/>
    <property type="match status" value="3"/>
</dbReference>
<dbReference type="SUPFAM" id="SSF57959">
    <property type="entry name" value="Leucine zipper domain"/>
    <property type="match status" value="1"/>
</dbReference>
<keyword evidence="1" id="KW-0677">Repeat</keyword>
<dbReference type="CDD" id="cd14688">
    <property type="entry name" value="bZIP_YAP"/>
    <property type="match status" value="1"/>
</dbReference>
<dbReference type="PROSITE" id="PS50297">
    <property type="entry name" value="ANK_REP_REGION"/>
    <property type="match status" value="3"/>
</dbReference>
<evidence type="ECO:0000313" key="4">
    <source>
        <dbReference type="EMBL" id="WQF83000.1"/>
    </source>
</evidence>
<dbReference type="PANTHER" id="PTHR24198:SF165">
    <property type="entry name" value="ANKYRIN REPEAT-CONTAINING PROTEIN-RELATED"/>
    <property type="match status" value="1"/>
</dbReference>
<evidence type="ECO:0000256" key="3">
    <source>
        <dbReference type="PROSITE-ProRule" id="PRU00023"/>
    </source>
</evidence>
<feature type="repeat" description="ANK" evidence="3">
    <location>
        <begin position="151"/>
        <end position="183"/>
    </location>
</feature>
<sequence length="247" mass="26619">MSPCHFKPRNYSTYVSVKSMAGAATSDHGASQLLQDLNKRERKRQQNRTAQRTYRRNQKHRIQALEAAVAQSINGLTPPREAMLLDDILYEHEPAAAPGDRAIDPVLTDSSPPLMADMARTALHRAVCSGNESMVRLLLERGADIAKPDGNGNTALHLAAESGGGELLQLLLEKSADPNAIDYLGRTALFAAVLGENETTTELLLKSPRIDVNAKDLMGNVALHMAVECGSEPLALLLLAHGADINA</sequence>
<dbReference type="InterPro" id="IPR002110">
    <property type="entry name" value="Ankyrin_rpt"/>
</dbReference>
<dbReference type="Gene3D" id="1.25.40.20">
    <property type="entry name" value="Ankyrin repeat-containing domain"/>
    <property type="match status" value="2"/>
</dbReference>
<keyword evidence="5" id="KW-1185">Reference proteome</keyword>
<dbReference type="EMBL" id="CP137309">
    <property type="protein sequence ID" value="WQF83000.1"/>
    <property type="molecule type" value="Genomic_DNA"/>
</dbReference>
<dbReference type="GO" id="GO:0003700">
    <property type="term" value="F:DNA-binding transcription factor activity"/>
    <property type="evidence" value="ECO:0007669"/>
    <property type="project" value="InterPro"/>
</dbReference>
<dbReference type="Gene3D" id="1.20.5.170">
    <property type="match status" value="1"/>
</dbReference>
<dbReference type="KEGG" id="cdet:87944517"/>
<protein>
    <submittedName>
        <fullName evidence="4">Ankyrin repeat-containing domain superfamily, basic-leucine zipper domain superfamily</fullName>
    </submittedName>
</protein>
<evidence type="ECO:0000256" key="2">
    <source>
        <dbReference type="ARBA" id="ARBA00023043"/>
    </source>
</evidence>
<name>A0AAX4II38_9PEZI</name>
<dbReference type="InterPro" id="IPR036770">
    <property type="entry name" value="Ankyrin_rpt-contain_sf"/>
</dbReference>
<evidence type="ECO:0000256" key="1">
    <source>
        <dbReference type="ARBA" id="ARBA00022737"/>
    </source>
</evidence>
<dbReference type="Pfam" id="PF00023">
    <property type="entry name" value="Ank"/>
    <property type="match status" value="2"/>
</dbReference>
<organism evidence="4 5">
    <name type="scientific">Colletotrichum destructivum</name>
    <dbReference type="NCBI Taxonomy" id="34406"/>
    <lineage>
        <taxon>Eukaryota</taxon>
        <taxon>Fungi</taxon>
        <taxon>Dikarya</taxon>
        <taxon>Ascomycota</taxon>
        <taxon>Pezizomycotina</taxon>
        <taxon>Sordariomycetes</taxon>
        <taxon>Hypocreomycetidae</taxon>
        <taxon>Glomerellales</taxon>
        <taxon>Glomerellaceae</taxon>
        <taxon>Colletotrichum</taxon>
        <taxon>Colletotrichum destructivum species complex</taxon>
    </lineage>
</organism>
<dbReference type="Proteomes" id="UP001322277">
    <property type="component" value="Chromosome 5"/>
</dbReference>
<feature type="repeat" description="ANK" evidence="3">
    <location>
        <begin position="218"/>
        <end position="247"/>
    </location>
</feature>
<dbReference type="Pfam" id="PF12796">
    <property type="entry name" value="Ank_2"/>
    <property type="match status" value="1"/>
</dbReference>
<dbReference type="GeneID" id="87944517"/>
<feature type="repeat" description="ANK" evidence="3">
    <location>
        <begin position="118"/>
        <end position="150"/>
    </location>
</feature>
<dbReference type="InterPro" id="IPR046347">
    <property type="entry name" value="bZIP_sf"/>
</dbReference>
<reference evidence="5" key="1">
    <citation type="journal article" date="2023" name="bioRxiv">
        <title>Complete genome of the Medicago anthracnose fungus, Colletotrichum destructivum, reveals a mini-chromosome-like region within a core chromosome.</title>
        <authorList>
            <person name="Lapalu N."/>
            <person name="Simon A."/>
            <person name="Lu A."/>
            <person name="Plaumann P.-L."/>
            <person name="Amselem J."/>
            <person name="Pigne S."/>
            <person name="Auger A."/>
            <person name="Koch C."/>
            <person name="Dallery J.-F."/>
            <person name="O'Connell R.J."/>
        </authorList>
    </citation>
    <scope>NUCLEOTIDE SEQUENCE [LARGE SCALE GENOMIC DNA]</scope>
    <source>
        <strain evidence="5">CBS 520.97</strain>
    </source>
</reference>
<keyword evidence="2 3" id="KW-0040">ANK repeat</keyword>
<dbReference type="AlphaFoldDB" id="A0AAX4II38"/>
<dbReference type="PRINTS" id="PR01415">
    <property type="entry name" value="ANKYRIN"/>
</dbReference>
<proteinExistence type="predicted"/>
<dbReference type="RefSeq" id="XP_062780224.1">
    <property type="nucleotide sequence ID" value="XM_062924173.1"/>
</dbReference>